<reference evidence="3" key="2">
    <citation type="submission" date="2021-04" db="EMBL/GenBank/DDBJ databases">
        <authorList>
            <person name="Liu J."/>
        </authorList>
    </citation>
    <scope>NUCLEOTIDE SEQUENCE</scope>
    <source>
        <strain evidence="3">BAD-6</strain>
    </source>
</reference>
<dbReference type="InterPro" id="IPR036582">
    <property type="entry name" value="Mao_N_sf"/>
</dbReference>
<comment type="caution">
    <text evidence="3">The sequence shown here is derived from an EMBL/GenBank/DDBJ whole genome shotgun (WGS) entry which is preliminary data.</text>
</comment>
<accession>A0A8J7VZ34</accession>
<dbReference type="Gene3D" id="3.30.457.10">
    <property type="entry name" value="Copper amine oxidase-like, N-terminal domain"/>
    <property type="match status" value="1"/>
</dbReference>
<dbReference type="RefSeq" id="WP_227017909.1">
    <property type="nucleotide sequence ID" value="NZ_JAGSND010000004.1"/>
</dbReference>
<dbReference type="Gene3D" id="3.40.1000.10">
    <property type="entry name" value="Mog1/PsbP, alpha/beta/alpha sandwich"/>
    <property type="match status" value="1"/>
</dbReference>
<proteinExistence type="predicted"/>
<keyword evidence="4" id="KW-1185">Reference proteome</keyword>
<evidence type="ECO:0000256" key="1">
    <source>
        <dbReference type="SAM" id="SignalP"/>
    </source>
</evidence>
<feature type="signal peptide" evidence="1">
    <location>
        <begin position="1"/>
        <end position="25"/>
    </location>
</feature>
<dbReference type="SUPFAM" id="SSF55383">
    <property type="entry name" value="Copper amine oxidase, domain N"/>
    <property type="match status" value="1"/>
</dbReference>
<reference evidence="3" key="1">
    <citation type="submission" date="2021-04" db="EMBL/GenBank/DDBJ databases">
        <title>Sinoanaerobacter chloroacetimidivorans sp. nov., an obligate anaerobic bacterium isolated from anaerobic sludge.</title>
        <authorList>
            <person name="Bao Y."/>
        </authorList>
    </citation>
    <scope>NUCLEOTIDE SEQUENCE</scope>
    <source>
        <strain evidence="3">BAD-6</strain>
    </source>
</reference>
<feature type="chain" id="PRO_5035180806" evidence="1">
    <location>
        <begin position="26"/>
        <end position="521"/>
    </location>
</feature>
<dbReference type="InterPro" id="IPR012854">
    <property type="entry name" value="Cu_amine_oxidase-like_N"/>
</dbReference>
<evidence type="ECO:0000259" key="2">
    <source>
        <dbReference type="Pfam" id="PF07833"/>
    </source>
</evidence>
<dbReference type="Proteomes" id="UP000675664">
    <property type="component" value="Unassembled WGS sequence"/>
</dbReference>
<dbReference type="AlphaFoldDB" id="A0A8J7VZ34"/>
<sequence>MKKFLLVLTIFLVSGFFAVSMAAQAVTERPDIQIMIDGKVGAYSDTPIIVNGRTLLPLRELFTNLGVSNDDQHIIWNGKDRSVTAIKDSVTIVLKVGNLDATINGKLTKIDAAPVNYHGRVYIPARSVAQAFDKVVVWDKVTSCVYIRDQAQYDEVKTTLDKALASMDSVKRYKLDYDAKITYSGEDEEDPWICTEKSFEQYDKEKDIQYYSCLSDYGDYQLKYESYYNNLIDYTRYDDDPVWEKEILEKEDYAYFVEYNNPRNIINPREAVYAALTMEKDEKNNLIYLKGNVYPLHKFSEDSADSGSSIVSDDFLSIVIDGKTGYVKEIQTIDKTDLSKALDLYSENEFKFRYYDLNGNFSLTIPKNVTEVPASYTITSLDGKFSISVPGSWTDEYDLNDVADLQASCSKKYQYMIALAQAKEDFAYDFEIWKNNAMEMIDANFDNVVVEKSEPSKIKVNGNPAVQYVLTGTSEGVNYTHLVTFINGQNYYGQIYCWTLKSKYKESESEFLDIVKSIKGL</sequence>
<gene>
    <name evidence="3" type="ORF">KCX82_07830</name>
</gene>
<feature type="domain" description="Copper amine oxidase-like N-terminal" evidence="2">
    <location>
        <begin position="36"/>
        <end position="147"/>
    </location>
</feature>
<evidence type="ECO:0000313" key="3">
    <source>
        <dbReference type="EMBL" id="MBR0597777.1"/>
    </source>
</evidence>
<dbReference type="EMBL" id="JAGSND010000004">
    <property type="protein sequence ID" value="MBR0597777.1"/>
    <property type="molecule type" value="Genomic_DNA"/>
</dbReference>
<protein>
    <submittedName>
        <fullName evidence="3">Copper amine oxidase N-terminal domain-containing protein</fullName>
    </submittedName>
</protein>
<evidence type="ECO:0000313" key="4">
    <source>
        <dbReference type="Proteomes" id="UP000675664"/>
    </source>
</evidence>
<keyword evidence="1" id="KW-0732">Signal</keyword>
<organism evidence="3 4">
    <name type="scientific">Sinanaerobacter chloroacetimidivorans</name>
    <dbReference type="NCBI Taxonomy" id="2818044"/>
    <lineage>
        <taxon>Bacteria</taxon>
        <taxon>Bacillati</taxon>
        <taxon>Bacillota</taxon>
        <taxon>Clostridia</taxon>
        <taxon>Peptostreptococcales</taxon>
        <taxon>Anaerovoracaceae</taxon>
        <taxon>Sinanaerobacter</taxon>
    </lineage>
</organism>
<name>A0A8J7VZ34_9FIRM</name>
<dbReference type="Pfam" id="PF07833">
    <property type="entry name" value="Cu_amine_oxidN1"/>
    <property type="match status" value="1"/>
</dbReference>